<dbReference type="KEGG" id="dja:HY57_13805"/>
<dbReference type="RefSeq" id="WP_019467487.1">
    <property type="nucleotide sequence ID" value="NZ_ALOY01000184.1"/>
</dbReference>
<dbReference type="Pfam" id="PF13618">
    <property type="entry name" value="Gluconate_2-dh3"/>
    <property type="match status" value="1"/>
</dbReference>
<organism evidence="2 3">
    <name type="scientific">Dyella japonica A8</name>
    <dbReference type="NCBI Taxonomy" id="1217721"/>
    <lineage>
        <taxon>Bacteria</taxon>
        <taxon>Pseudomonadati</taxon>
        <taxon>Pseudomonadota</taxon>
        <taxon>Gammaproteobacteria</taxon>
        <taxon>Lysobacterales</taxon>
        <taxon>Rhodanobacteraceae</taxon>
        <taxon>Dyella</taxon>
    </lineage>
</organism>
<dbReference type="Proteomes" id="UP000027987">
    <property type="component" value="Chromosome"/>
</dbReference>
<evidence type="ECO:0000313" key="3">
    <source>
        <dbReference type="Proteomes" id="UP000027987"/>
    </source>
</evidence>
<evidence type="ECO:0000256" key="1">
    <source>
        <dbReference type="SAM" id="SignalP"/>
    </source>
</evidence>
<keyword evidence="1" id="KW-0732">Signal</keyword>
<dbReference type="InterPro" id="IPR027056">
    <property type="entry name" value="Gluconate_2DH_su3"/>
</dbReference>
<protein>
    <submittedName>
        <fullName evidence="2">Twin-arginine translocation pathway signal</fullName>
    </submittedName>
</protein>
<accession>A0A075K7W6</accession>
<feature type="signal peptide" evidence="1">
    <location>
        <begin position="1"/>
        <end position="31"/>
    </location>
</feature>
<dbReference type="AlphaFoldDB" id="A0A075K7W6"/>
<name>A0A075K7W6_9GAMM</name>
<feature type="chain" id="PRO_5001706840" evidence="1">
    <location>
        <begin position="32"/>
        <end position="196"/>
    </location>
</feature>
<evidence type="ECO:0000313" key="2">
    <source>
        <dbReference type="EMBL" id="AIF48248.1"/>
    </source>
</evidence>
<dbReference type="OrthoDB" id="6385145at2"/>
<gene>
    <name evidence="2" type="ORF">HY57_13805</name>
</gene>
<dbReference type="STRING" id="1217721.HY57_13805"/>
<proteinExistence type="predicted"/>
<dbReference type="EMBL" id="CP008884">
    <property type="protein sequence ID" value="AIF48248.1"/>
    <property type="molecule type" value="Genomic_DNA"/>
</dbReference>
<dbReference type="PATRIC" id="fig|1217721.7.peg.2847"/>
<sequence>MNRREWLKCVSTLAMGAVAAPSLLAISDAYAAAQAPGFAPQFFSKAQIDVVSAVVDIIIPRGGTPGAIDAGVPAFIDQMFTSVYTKAEQARYLSALASFERAGARPFLQLDEAQRKALVTKLHGAALSTGKGDTPEPAADFVLMTKRLTMTGFFLSEPGCTQVLQYAAVPGAYQADVPLAKAGNGKAWAVETALAL</sequence>
<keyword evidence="3" id="KW-1185">Reference proteome</keyword>
<dbReference type="HOGENOM" id="CLU_089930_0_1_6"/>
<reference evidence="2 3" key="1">
    <citation type="submission" date="2014-07" db="EMBL/GenBank/DDBJ databases">
        <title>Complete Genome Sequence of Dyella japonica Strain A8 Isolated from Malaysian Tropical Soil.</title>
        <authorList>
            <person name="Hui R.K.H."/>
            <person name="Chen J.-W."/>
            <person name="Chan K.-G."/>
            <person name="Leung F.C.C."/>
        </authorList>
    </citation>
    <scope>NUCLEOTIDE SEQUENCE [LARGE SCALE GENOMIC DNA]</scope>
    <source>
        <strain evidence="2 3">A8</strain>
    </source>
</reference>